<reference evidence="2 3" key="1">
    <citation type="journal article" date="2024" name="Microbiol. Resour. Announc.">
        <title>Genome annotations for the ascomycete fungi Trichoderma harzianum, Trichoderma aggressivum, and Purpureocillium lilacinum.</title>
        <authorList>
            <person name="Beijen E.P.W."/>
            <person name="Ohm R.A."/>
        </authorList>
    </citation>
    <scope>NUCLEOTIDE SEQUENCE [LARGE SCALE GENOMIC DNA]</scope>
    <source>
        <strain evidence="2 3">CBS 150709</strain>
    </source>
</reference>
<sequence>MPRSGHTVEQLAAAGSHPPGGITSSQLAAAAWPDYKRASSLPGGQLPFFSLSHHTTTSTLSHTSPRDLVLLAANPQTQTRTPTLGLLSTATKPPLHVPTATEFVNSPAMAKMTTQKRTVLNFKAALIWRELIMALRRAVMARHDNIIDDVVVKIDPIDTKLCAVGNHTAWKQEIIHRINDAGLLGHLEGTAVRPERPADAIAHFDKKQQAVREYIMRSITNSAIQECIFQGFVDGEVTLDTPADIMYAVATKTRAHRMAVMESLDKFLACDGSEFDNLGALTSGLHRAWLDLKIDHPALSDDIYIAVMLRVTKNAYPQAYEALDTELYMGNLTVKAMRDILLDEADRGIVGETAVMVLN</sequence>
<proteinExistence type="predicted"/>
<protein>
    <submittedName>
        <fullName evidence="2">Uncharacterized protein</fullName>
    </submittedName>
</protein>
<keyword evidence="3" id="KW-1185">Reference proteome</keyword>
<evidence type="ECO:0000256" key="1">
    <source>
        <dbReference type="SAM" id="MobiDB-lite"/>
    </source>
</evidence>
<comment type="caution">
    <text evidence="2">The sequence shown here is derived from an EMBL/GenBank/DDBJ whole genome shotgun (WGS) entry which is preliminary data.</text>
</comment>
<organism evidence="2 3">
    <name type="scientific">Purpureocillium lilacinum</name>
    <name type="common">Paecilomyces lilacinus</name>
    <dbReference type="NCBI Taxonomy" id="33203"/>
    <lineage>
        <taxon>Eukaryota</taxon>
        <taxon>Fungi</taxon>
        <taxon>Dikarya</taxon>
        <taxon>Ascomycota</taxon>
        <taxon>Pezizomycotina</taxon>
        <taxon>Sordariomycetes</taxon>
        <taxon>Hypocreomycetidae</taxon>
        <taxon>Hypocreales</taxon>
        <taxon>Ophiocordycipitaceae</taxon>
        <taxon>Purpureocillium</taxon>
    </lineage>
</organism>
<evidence type="ECO:0000313" key="3">
    <source>
        <dbReference type="Proteomes" id="UP001287286"/>
    </source>
</evidence>
<feature type="region of interest" description="Disordered" evidence="1">
    <location>
        <begin position="1"/>
        <end position="24"/>
    </location>
</feature>
<evidence type="ECO:0000313" key="2">
    <source>
        <dbReference type="EMBL" id="KAK4093474.1"/>
    </source>
</evidence>
<gene>
    <name evidence="2" type="ORF">Purlil1_1808</name>
</gene>
<dbReference type="EMBL" id="JAWRVI010000005">
    <property type="protein sequence ID" value="KAK4093474.1"/>
    <property type="molecule type" value="Genomic_DNA"/>
</dbReference>
<dbReference type="Proteomes" id="UP001287286">
    <property type="component" value="Unassembled WGS sequence"/>
</dbReference>
<name>A0ABR0CBB0_PURLI</name>
<accession>A0ABR0CBB0</accession>